<dbReference type="PANTHER" id="PTHR41913">
    <property type="entry name" value="DUF1684 DOMAIN-CONTAINING PROTEIN"/>
    <property type="match status" value="1"/>
</dbReference>
<gene>
    <name evidence="1" type="ORF">LBU54_14075</name>
</gene>
<dbReference type="Pfam" id="PF07920">
    <property type="entry name" value="DUF1684"/>
    <property type="match status" value="1"/>
</dbReference>
<organism evidence="1 2">
    <name type="scientific">Winogradskyella alexanderae</name>
    <dbReference type="NCBI Taxonomy" id="2877123"/>
    <lineage>
        <taxon>Bacteria</taxon>
        <taxon>Pseudomonadati</taxon>
        <taxon>Bacteroidota</taxon>
        <taxon>Flavobacteriia</taxon>
        <taxon>Flavobacteriales</taxon>
        <taxon>Flavobacteriaceae</taxon>
        <taxon>Winogradskyella</taxon>
    </lineage>
</organism>
<accession>A0ABS7XUM9</accession>
<dbReference type="RefSeq" id="WP_224531335.1">
    <property type="nucleotide sequence ID" value="NZ_JAIUJR010000011.1"/>
</dbReference>
<sequence>MKYLFLLLIVSVSFSCSQKKQSLKGESEWQKQKNAVFKDASKTPLKPKDLKNFTGLDFFSVDSSFVVNAYLERTPNTDWFNMKTTDDRLSKERVYGILNFELKGKPMQLKVYQGEENMQTEGYEDYLFLPFLDDTNGESTYGGGRYIDLRIPKGDAIIIDFNKAYNPLCVYDEKYSCPIVPRENYINVKVTAGMKDFKGS</sequence>
<dbReference type="Proteomes" id="UP001198901">
    <property type="component" value="Unassembled WGS sequence"/>
</dbReference>
<name>A0ABS7XUM9_9FLAO</name>
<proteinExistence type="predicted"/>
<dbReference type="EMBL" id="JAIUJR010000011">
    <property type="protein sequence ID" value="MCA0133720.1"/>
    <property type="molecule type" value="Genomic_DNA"/>
</dbReference>
<evidence type="ECO:0000313" key="2">
    <source>
        <dbReference type="Proteomes" id="UP001198901"/>
    </source>
</evidence>
<dbReference type="PROSITE" id="PS51257">
    <property type="entry name" value="PROKAR_LIPOPROTEIN"/>
    <property type="match status" value="1"/>
</dbReference>
<keyword evidence="2" id="KW-1185">Reference proteome</keyword>
<evidence type="ECO:0000313" key="1">
    <source>
        <dbReference type="EMBL" id="MCA0133720.1"/>
    </source>
</evidence>
<dbReference type="PANTHER" id="PTHR41913:SF1">
    <property type="entry name" value="DUF1684 DOMAIN-CONTAINING PROTEIN"/>
    <property type="match status" value="1"/>
</dbReference>
<comment type="caution">
    <text evidence="1">The sequence shown here is derived from an EMBL/GenBank/DDBJ whole genome shotgun (WGS) entry which is preliminary data.</text>
</comment>
<reference evidence="2" key="1">
    <citation type="submission" date="2023-07" db="EMBL/GenBank/DDBJ databases">
        <authorList>
            <person name="Yue Y."/>
        </authorList>
    </citation>
    <scope>NUCLEOTIDE SEQUENCE [LARGE SCALE GENOMIC DNA]</scope>
    <source>
        <strain evidence="2">D23</strain>
    </source>
</reference>
<protein>
    <submittedName>
        <fullName evidence="1">DUF1684 domain-containing protein</fullName>
    </submittedName>
</protein>
<dbReference type="InterPro" id="IPR012467">
    <property type="entry name" value="DUF1684"/>
</dbReference>